<sequence length="280" mass="29316">MRIRIVDAFTDRPFHGNPAAVLLLDTGFPSDAWLQQVACEMNLSETAFAHPLPPGGDADWALRWFTPAAEVDMCGHATLATAHVLATSGLATGRVRFSARCGILTTETADDGTVTMDFPTSSLTPVPAPAAVDHALGGPPILSVHDTADHIGDLVVELADEKTVRELEPDHAALRAFARRGVIVTAPAEDPSLGYDFVSRGFFPAFGIDEDPVTGSAHTALAPFWAQRLGRTELTGLQGGARRGLVRVTLAGDRTLLAGRAVTVVDGELLASPPGAGQAG</sequence>
<dbReference type="PANTHER" id="PTHR13774">
    <property type="entry name" value="PHENAZINE BIOSYNTHESIS PROTEIN"/>
    <property type="match status" value="1"/>
</dbReference>
<evidence type="ECO:0000256" key="2">
    <source>
        <dbReference type="ARBA" id="ARBA00023235"/>
    </source>
</evidence>
<accession>A0A5P2DK09</accession>
<dbReference type="Pfam" id="PF02567">
    <property type="entry name" value="PhzC-PhzF"/>
    <property type="match status" value="1"/>
</dbReference>
<dbReference type="PIRSF" id="PIRSF016184">
    <property type="entry name" value="PhzC_PhzF"/>
    <property type="match status" value="1"/>
</dbReference>
<dbReference type="InterPro" id="IPR003719">
    <property type="entry name" value="Phenazine_PhzF-like"/>
</dbReference>
<dbReference type="Proteomes" id="UP000324101">
    <property type="component" value="Chromosome"/>
</dbReference>
<dbReference type="EMBL" id="CP029189">
    <property type="protein sequence ID" value="QES53641.1"/>
    <property type="molecule type" value="Genomic_DNA"/>
</dbReference>
<dbReference type="RefSeq" id="WP_150256441.1">
    <property type="nucleotide sequence ID" value="NZ_CP029189.1"/>
</dbReference>
<organism evidence="4 5">
    <name type="scientific">Streptomyces venezuelae</name>
    <dbReference type="NCBI Taxonomy" id="54571"/>
    <lineage>
        <taxon>Bacteria</taxon>
        <taxon>Bacillati</taxon>
        <taxon>Actinomycetota</taxon>
        <taxon>Actinomycetes</taxon>
        <taxon>Kitasatosporales</taxon>
        <taxon>Streptomycetaceae</taxon>
        <taxon>Streptomyces</taxon>
    </lineage>
</organism>
<evidence type="ECO:0000256" key="1">
    <source>
        <dbReference type="ARBA" id="ARBA00008270"/>
    </source>
</evidence>
<dbReference type="PANTHER" id="PTHR13774:SF17">
    <property type="entry name" value="PHENAZINE BIOSYNTHESIS-LIKE DOMAIN-CONTAINING PROTEIN"/>
    <property type="match status" value="1"/>
</dbReference>
<dbReference type="GO" id="GO:0005737">
    <property type="term" value="C:cytoplasm"/>
    <property type="evidence" value="ECO:0007669"/>
    <property type="project" value="TreeGrafter"/>
</dbReference>
<evidence type="ECO:0000313" key="5">
    <source>
        <dbReference type="Proteomes" id="UP000324101"/>
    </source>
</evidence>
<dbReference type="SUPFAM" id="SSF54506">
    <property type="entry name" value="Diaminopimelate epimerase-like"/>
    <property type="match status" value="1"/>
</dbReference>
<dbReference type="OrthoDB" id="9788221at2"/>
<comment type="similarity">
    <text evidence="1">Belongs to the PhzF family.</text>
</comment>
<dbReference type="Gene3D" id="3.10.310.10">
    <property type="entry name" value="Diaminopimelate Epimerase, Chain A, domain 1"/>
    <property type="match status" value="2"/>
</dbReference>
<name>A0A5P2DK09_STRVZ</name>
<dbReference type="AlphaFoldDB" id="A0A5P2DK09"/>
<gene>
    <name evidence="4" type="ORF">DEJ51_04750</name>
</gene>
<proteinExistence type="inferred from homology"/>
<evidence type="ECO:0000256" key="3">
    <source>
        <dbReference type="PIRSR" id="PIRSR016184-1"/>
    </source>
</evidence>
<protein>
    <submittedName>
        <fullName evidence="4">Oxidoreductase</fullName>
    </submittedName>
</protein>
<dbReference type="NCBIfam" id="TIGR00654">
    <property type="entry name" value="PhzF_family"/>
    <property type="match status" value="1"/>
</dbReference>
<reference evidence="4 5" key="1">
    <citation type="submission" date="2018-05" db="EMBL/GenBank/DDBJ databases">
        <title>Streptomyces venezuelae.</title>
        <authorList>
            <person name="Kim W."/>
            <person name="Lee N."/>
            <person name="Cho B.-K."/>
        </authorList>
    </citation>
    <scope>NUCLEOTIDE SEQUENCE [LARGE SCALE GENOMIC DNA]</scope>
    <source>
        <strain evidence="4 5">ATCC 21018</strain>
    </source>
</reference>
<keyword evidence="2" id="KW-0413">Isomerase</keyword>
<dbReference type="GO" id="GO:0016853">
    <property type="term" value="F:isomerase activity"/>
    <property type="evidence" value="ECO:0007669"/>
    <property type="project" value="UniProtKB-KW"/>
</dbReference>
<feature type="active site" evidence="3">
    <location>
        <position position="45"/>
    </location>
</feature>
<evidence type="ECO:0000313" key="4">
    <source>
        <dbReference type="EMBL" id="QES53641.1"/>
    </source>
</evidence>